<accession>A0ABP7J092</accession>
<protein>
    <submittedName>
        <fullName evidence="1">Uncharacterized protein</fullName>
    </submittedName>
</protein>
<proteinExistence type="predicted"/>
<name>A0ABP7J092_9ACTN</name>
<organism evidence="1 2">
    <name type="scientific">Nocardioides panacisoli</name>
    <dbReference type="NCBI Taxonomy" id="627624"/>
    <lineage>
        <taxon>Bacteria</taxon>
        <taxon>Bacillati</taxon>
        <taxon>Actinomycetota</taxon>
        <taxon>Actinomycetes</taxon>
        <taxon>Propionibacteriales</taxon>
        <taxon>Nocardioidaceae</taxon>
        <taxon>Nocardioides</taxon>
    </lineage>
</organism>
<sequence>MLLAIVGVLVIAAGATTFVLVRQGDDDPYAAYCSEVEKQRAALGDELSGGPQTGLIAALPTFQALAEKAPQDIEDDWKIVIDHIQDLQKALDAAGVDASTYDRDHLPEGVTEDQRGAIDAAATALGSPIMQAALGAVQQEARDVCGTPLSL</sequence>
<gene>
    <name evidence="1" type="ORF">GCM10022242_35730</name>
</gene>
<keyword evidence="2" id="KW-1185">Reference proteome</keyword>
<dbReference type="Proteomes" id="UP001501821">
    <property type="component" value="Unassembled WGS sequence"/>
</dbReference>
<reference evidence="2" key="1">
    <citation type="journal article" date="2019" name="Int. J. Syst. Evol. Microbiol.">
        <title>The Global Catalogue of Microorganisms (GCM) 10K type strain sequencing project: providing services to taxonomists for standard genome sequencing and annotation.</title>
        <authorList>
            <consortium name="The Broad Institute Genomics Platform"/>
            <consortium name="The Broad Institute Genome Sequencing Center for Infectious Disease"/>
            <person name="Wu L."/>
            <person name="Ma J."/>
        </authorList>
    </citation>
    <scope>NUCLEOTIDE SEQUENCE [LARGE SCALE GENOMIC DNA]</scope>
    <source>
        <strain evidence="2">JCM 16953</strain>
    </source>
</reference>
<comment type="caution">
    <text evidence="1">The sequence shown here is derived from an EMBL/GenBank/DDBJ whole genome shotgun (WGS) entry which is preliminary data.</text>
</comment>
<evidence type="ECO:0000313" key="2">
    <source>
        <dbReference type="Proteomes" id="UP001501821"/>
    </source>
</evidence>
<dbReference type="EMBL" id="BAABAH010000016">
    <property type="protein sequence ID" value="GAA3831245.1"/>
    <property type="molecule type" value="Genomic_DNA"/>
</dbReference>
<evidence type="ECO:0000313" key="1">
    <source>
        <dbReference type="EMBL" id="GAA3831245.1"/>
    </source>
</evidence>